<dbReference type="PROSITE" id="PS51257">
    <property type="entry name" value="PROKAR_LIPOPROTEIN"/>
    <property type="match status" value="1"/>
</dbReference>
<dbReference type="eggNOG" id="ENOG5033MUI">
    <property type="taxonomic scope" value="Bacteria"/>
</dbReference>
<evidence type="ECO:0000256" key="1">
    <source>
        <dbReference type="SAM" id="SignalP"/>
    </source>
</evidence>
<dbReference type="AlphaFoldDB" id="D2R832"/>
<dbReference type="HOGENOM" id="CLU_113730_1_2_0"/>
<evidence type="ECO:0000313" key="2">
    <source>
        <dbReference type="EMBL" id="ADB19363.1"/>
    </source>
</evidence>
<protein>
    <recommendedName>
        <fullName evidence="4">Carboxypeptidase regulatory-like domain-containing protein</fullName>
    </recommendedName>
</protein>
<dbReference type="STRING" id="530564.Psta_4722"/>
<feature type="signal peptide" evidence="1">
    <location>
        <begin position="1"/>
        <end position="25"/>
    </location>
</feature>
<dbReference type="Gene3D" id="2.60.40.10">
    <property type="entry name" value="Immunoglobulins"/>
    <property type="match status" value="1"/>
</dbReference>
<dbReference type="EMBL" id="CP001848">
    <property type="protein sequence ID" value="ADB19363.1"/>
    <property type="molecule type" value="Genomic_DNA"/>
</dbReference>
<evidence type="ECO:0008006" key="4">
    <source>
        <dbReference type="Google" id="ProtNLM"/>
    </source>
</evidence>
<proteinExistence type="predicted"/>
<feature type="chain" id="PRO_5003034737" description="Carboxypeptidase regulatory-like domain-containing protein" evidence="1">
    <location>
        <begin position="26"/>
        <end position="138"/>
    </location>
</feature>
<keyword evidence="1" id="KW-0732">Signal</keyword>
<name>D2R832_PIRSD</name>
<keyword evidence="3" id="KW-1185">Reference proteome</keyword>
<accession>D2R832</accession>
<organism evidence="2 3">
    <name type="scientific">Pirellula staleyi (strain ATCC 27377 / DSM 6068 / ICPB 4128)</name>
    <name type="common">Pirella staleyi</name>
    <dbReference type="NCBI Taxonomy" id="530564"/>
    <lineage>
        <taxon>Bacteria</taxon>
        <taxon>Pseudomonadati</taxon>
        <taxon>Planctomycetota</taxon>
        <taxon>Planctomycetia</taxon>
        <taxon>Pirellulales</taxon>
        <taxon>Pirellulaceae</taxon>
        <taxon>Pirellula</taxon>
    </lineage>
</organism>
<dbReference type="OrthoDB" id="287810at2"/>
<sequence length="138" mass="14164" precursor="true">MTQKQTSFWPLLRFLVLLSSVGLTSAIGCGSSGEFGTASASGTVTLNGQPVPDLVVTFTPKPAAGNTNPGKSATGRTDAQGKFTLSTYSMGDGAIVGSHQVAVSLDGPNPTPPGKLPDNYILEVKSGSNDFEITLSPY</sequence>
<gene>
    <name evidence="2" type="ordered locus">Psta_4722</name>
</gene>
<dbReference type="KEGG" id="psl:Psta_4722"/>
<evidence type="ECO:0000313" key="3">
    <source>
        <dbReference type="Proteomes" id="UP000001887"/>
    </source>
</evidence>
<dbReference type="InterPro" id="IPR013783">
    <property type="entry name" value="Ig-like_fold"/>
</dbReference>
<dbReference type="Proteomes" id="UP000001887">
    <property type="component" value="Chromosome"/>
</dbReference>
<reference evidence="2 3" key="1">
    <citation type="journal article" date="2009" name="Stand. Genomic Sci.">
        <title>Complete genome sequence of Pirellula staleyi type strain (ATCC 27377).</title>
        <authorList>
            <person name="Clum A."/>
            <person name="Tindall B.J."/>
            <person name="Sikorski J."/>
            <person name="Ivanova N."/>
            <person name="Mavrommatis K."/>
            <person name="Lucas S."/>
            <person name="Glavina del Rio T."/>
            <person name="Nolan M."/>
            <person name="Chen F."/>
            <person name="Tice H."/>
            <person name="Pitluck S."/>
            <person name="Cheng J.F."/>
            <person name="Chertkov O."/>
            <person name="Brettin T."/>
            <person name="Han C."/>
            <person name="Detter J.C."/>
            <person name="Kuske C."/>
            <person name="Bruce D."/>
            <person name="Goodwin L."/>
            <person name="Ovchinikova G."/>
            <person name="Pati A."/>
            <person name="Mikhailova N."/>
            <person name="Chen A."/>
            <person name="Palaniappan K."/>
            <person name="Land M."/>
            <person name="Hauser L."/>
            <person name="Chang Y.J."/>
            <person name="Jeffries C.D."/>
            <person name="Chain P."/>
            <person name="Rohde M."/>
            <person name="Goker M."/>
            <person name="Bristow J."/>
            <person name="Eisen J.A."/>
            <person name="Markowitz V."/>
            <person name="Hugenholtz P."/>
            <person name="Kyrpides N.C."/>
            <person name="Klenk H.P."/>
            <person name="Lapidus A."/>
        </authorList>
    </citation>
    <scope>NUCLEOTIDE SEQUENCE [LARGE SCALE GENOMIC DNA]</scope>
    <source>
        <strain evidence="3">ATCC 27377 / DSM 6068 / ICPB 4128</strain>
    </source>
</reference>